<organism evidence="2 3">
    <name type="scientific">Ascobolus immersus RN42</name>
    <dbReference type="NCBI Taxonomy" id="1160509"/>
    <lineage>
        <taxon>Eukaryota</taxon>
        <taxon>Fungi</taxon>
        <taxon>Dikarya</taxon>
        <taxon>Ascomycota</taxon>
        <taxon>Pezizomycotina</taxon>
        <taxon>Pezizomycetes</taxon>
        <taxon>Pezizales</taxon>
        <taxon>Ascobolaceae</taxon>
        <taxon>Ascobolus</taxon>
    </lineage>
</organism>
<proteinExistence type="predicted"/>
<gene>
    <name evidence="2" type="ORF">BJ508DRAFT_151629</name>
</gene>
<reference evidence="2 3" key="1">
    <citation type="journal article" date="2018" name="Nat. Ecol. Evol.">
        <title>Pezizomycetes genomes reveal the molecular basis of ectomycorrhizal truffle lifestyle.</title>
        <authorList>
            <person name="Murat C."/>
            <person name="Payen T."/>
            <person name="Noel B."/>
            <person name="Kuo A."/>
            <person name="Morin E."/>
            <person name="Chen J."/>
            <person name="Kohler A."/>
            <person name="Krizsan K."/>
            <person name="Balestrini R."/>
            <person name="Da Silva C."/>
            <person name="Montanini B."/>
            <person name="Hainaut M."/>
            <person name="Levati E."/>
            <person name="Barry K.W."/>
            <person name="Belfiori B."/>
            <person name="Cichocki N."/>
            <person name="Clum A."/>
            <person name="Dockter R.B."/>
            <person name="Fauchery L."/>
            <person name="Guy J."/>
            <person name="Iotti M."/>
            <person name="Le Tacon F."/>
            <person name="Lindquist E.A."/>
            <person name="Lipzen A."/>
            <person name="Malagnac F."/>
            <person name="Mello A."/>
            <person name="Molinier V."/>
            <person name="Miyauchi S."/>
            <person name="Poulain J."/>
            <person name="Riccioni C."/>
            <person name="Rubini A."/>
            <person name="Sitrit Y."/>
            <person name="Splivallo R."/>
            <person name="Traeger S."/>
            <person name="Wang M."/>
            <person name="Zifcakova L."/>
            <person name="Wipf D."/>
            <person name="Zambonelli A."/>
            <person name="Paolocci F."/>
            <person name="Nowrousian M."/>
            <person name="Ottonello S."/>
            <person name="Baldrian P."/>
            <person name="Spatafora J.W."/>
            <person name="Henrissat B."/>
            <person name="Nagy L.G."/>
            <person name="Aury J.M."/>
            <person name="Wincker P."/>
            <person name="Grigoriev I.V."/>
            <person name="Bonfante P."/>
            <person name="Martin F.M."/>
        </authorList>
    </citation>
    <scope>NUCLEOTIDE SEQUENCE [LARGE SCALE GENOMIC DNA]</scope>
    <source>
        <strain evidence="2 3">RN42</strain>
    </source>
</reference>
<dbReference type="EMBL" id="ML119706">
    <property type="protein sequence ID" value="RPA78822.1"/>
    <property type="molecule type" value="Genomic_DNA"/>
</dbReference>
<evidence type="ECO:0000313" key="3">
    <source>
        <dbReference type="Proteomes" id="UP000275078"/>
    </source>
</evidence>
<accession>A0A3N4HY98</accession>
<protein>
    <submittedName>
        <fullName evidence="2">Uncharacterized protein</fullName>
    </submittedName>
</protein>
<evidence type="ECO:0000313" key="2">
    <source>
        <dbReference type="EMBL" id="RPA78822.1"/>
    </source>
</evidence>
<feature type="region of interest" description="Disordered" evidence="1">
    <location>
        <begin position="36"/>
        <end position="86"/>
    </location>
</feature>
<dbReference type="AlphaFoldDB" id="A0A3N4HY98"/>
<sequence length="139" mass="15468">MCILTRRETYVRPADPFDAFKNASTASCCLRWKGRAGSTRRAPALNPDQASTSSPQPAPNRRQKSPEPSARPRHRPKRVALSTESSSVDLASVVVKFRRESNALQSAVLPNKTSDPSKQSLRMKMWGLLDDFLKLQSSQ</sequence>
<keyword evidence="3" id="KW-1185">Reference proteome</keyword>
<dbReference type="Proteomes" id="UP000275078">
    <property type="component" value="Unassembled WGS sequence"/>
</dbReference>
<name>A0A3N4HY98_ASCIM</name>
<evidence type="ECO:0000256" key="1">
    <source>
        <dbReference type="SAM" id="MobiDB-lite"/>
    </source>
</evidence>